<dbReference type="STRING" id="1561998.A0A1I7USZ5"/>
<evidence type="ECO:0000313" key="3">
    <source>
        <dbReference type="WBParaSite" id="Csp11.Scaffold630.g19039.t1"/>
    </source>
</evidence>
<keyword evidence="2" id="KW-1185">Reference proteome</keyword>
<dbReference type="Pfam" id="PF00856">
    <property type="entry name" value="SET"/>
    <property type="match status" value="1"/>
</dbReference>
<dbReference type="PROSITE" id="PS50280">
    <property type="entry name" value="SET"/>
    <property type="match status" value="1"/>
</dbReference>
<dbReference type="eggNOG" id="KOG1082">
    <property type="taxonomic scope" value="Eukaryota"/>
</dbReference>
<dbReference type="InterPro" id="IPR053105">
    <property type="entry name" value="Class_V-like_SAM-MTase"/>
</dbReference>
<proteinExistence type="predicted"/>
<dbReference type="InterPro" id="IPR046341">
    <property type="entry name" value="SET_dom_sf"/>
</dbReference>
<sequence length="437" mass="50849">MSQPGSSNHSGYMHTIIKQIGRKGFIGELPPFCATEDFDSYLSAKTIEKRQAILKNQSRYEFSEISQNEKFGIAHIKFLRKMVDEGYNKHFRCLEEYLGFYTPPQRRILISKNLTLNQYSPFPAYSDIEGETLDNLRIPPHLTFIYIDRNIINPDKEPLLTMTLDMGNKEENIIRCDCCEKGVVNCYENPNCRCYQLNKRIQEFQLKRDEPPTEFNSFSPILFTHTNDYFWRCIGFSCSSSCSCKGHCSNNTFFMIDRKLFPFEMYRNDPLMGFLLRSPVFIPAGTPLMEFTGEVMDHVRKPNVDYAYQVTIGTDTKLKELVKEQPFTEQYQDLLKRIMNRNFHIDPTYFGNIGRMAGHSCYPNLEVVRVYKRSLSPAHARLIMISMTDIYPGTPLTIDYGKIYEERLSEICRCGSFSCPQGHHEELKNLNFLNVNT</sequence>
<dbReference type="InterPro" id="IPR001214">
    <property type="entry name" value="SET_dom"/>
</dbReference>
<dbReference type="Proteomes" id="UP000095282">
    <property type="component" value="Unplaced"/>
</dbReference>
<dbReference type="WBParaSite" id="Csp11.Scaffold630.g19039.t1">
    <property type="protein sequence ID" value="Csp11.Scaffold630.g19039.t1"/>
    <property type="gene ID" value="Csp11.Scaffold630.g19039"/>
</dbReference>
<dbReference type="PANTHER" id="PTHR47250">
    <property type="entry name" value="HISTONE-LYSINE N-METHYLTRANSFERASE SET-6"/>
    <property type="match status" value="1"/>
</dbReference>
<dbReference type="Gene3D" id="2.170.270.10">
    <property type="entry name" value="SET domain"/>
    <property type="match status" value="1"/>
</dbReference>
<organism evidence="2 3">
    <name type="scientific">Caenorhabditis tropicalis</name>
    <dbReference type="NCBI Taxonomy" id="1561998"/>
    <lineage>
        <taxon>Eukaryota</taxon>
        <taxon>Metazoa</taxon>
        <taxon>Ecdysozoa</taxon>
        <taxon>Nematoda</taxon>
        <taxon>Chromadorea</taxon>
        <taxon>Rhabditida</taxon>
        <taxon>Rhabditina</taxon>
        <taxon>Rhabditomorpha</taxon>
        <taxon>Rhabditoidea</taxon>
        <taxon>Rhabditidae</taxon>
        <taxon>Peloderinae</taxon>
        <taxon>Caenorhabditis</taxon>
    </lineage>
</organism>
<name>A0A1I7USZ5_9PELO</name>
<accession>A0A1I7USZ5</accession>
<dbReference type="SMART" id="SM00317">
    <property type="entry name" value="SET"/>
    <property type="match status" value="1"/>
</dbReference>
<reference evidence="3" key="1">
    <citation type="submission" date="2016-11" db="UniProtKB">
        <authorList>
            <consortium name="WormBaseParasite"/>
        </authorList>
    </citation>
    <scope>IDENTIFICATION</scope>
</reference>
<evidence type="ECO:0000259" key="1">
    <source>
        <dbReference type="PROSITE" id="PS50280"/>
    </source>
</evidence>
<dbReference type="SUPFAM" id="SSF82199">
    <property type="entry name" value="SET domain"/>
    <property type="match status" value="1"/>
</dbReference>
<dbReference type="AlphaFoldDB" id="A0A1I7USZ5"/>
<dbReference type="PANTHER" id="PTHR47250:SF2">
    <property type="entry name" value="SET DOMAIN-CONTAINING PROTEIN"/>
    <property type="match status" value="1"/>
</dbReference>
<protein>
    <submittedName>
        <fullName evidence="3">SET domain-containing protein</fullName>
    </submittedName>
</protein>
<feature type="domain" description="SET" evidence="1">
    <location>
        <begin position="261"/>
        <end position="401"/>
    </location>
</feature>
<evidence type="ECO:0000313" key="2">
    <source>
        <dbReference type="Proteomes" id="UP000095282"/>
    </source>
</evidence>